<evidence type="ECO:0000256" key="8">
    <source>
        <dbReference type="SAM" id="MobiDB-lite"/>
    </source>
</evidence>
<evidence type="ECO:0000256" key="7">
    <source>
        <dbReference type="ARBA" id="ARBA00023157"/>
    </source>
</evidence>
<dbReference type="InterPro" id="IPR029058">
    <property type="entry name" value="AB_hydrolase_fold"/>
</dbReference>
<keyword evidence="2" id="KW-0719">Serine esterase</keyword>
<evidence type="ECO:0000256" key="2">
    <source>
        <dbReference type="ARBA" id="ARBA00022487"/>
    </source>
</evidence>
<keyword evidence="3" id="KW-0479">Metal-binding</keyword>
<dbReference type="GO" id="GO:0046872">
    <property type="term" value="F:metal ion binding"/>
    <property type="evidence" value="ECO:0007669"/>
    <property type="project" value="UniProtKB-KW"/>
</dbReference>
<feature type="signal peptide" evidence="9">
    <location>
        <begin position="1"/>
        <end position="39"/>
    </location>
</feature>
<sequence length="472" mass="50604">MRSIRRRARGRALGQRVAATLAAAVAATLAVSLAGPVPAALAGPASCPGAGRVTVPGAEKQISACLDDLTTAATVASGHSIAAEWAGLTPAGAKNPSGVPGIQIDGYFPDTSTSNTDHGWNHDSQFVIRLPEHWNGGLVVAGSPGVRRQYANDFAISDWVLAKGYAFAATDKGNGGADFYKDGVRPGDAIVEWNDRVTQLTRAAKAVAARRYGRPPARTYAAGISNGGYLVRWQLENHPELYTGGVDWEGTLWRENGPNLLTSLPATLRAYPKYKATGDAAAHDAIIAAGFAPGSEPLWDYHYQVYWDLTQRIYREELDPGYDGATEAGTPFCASGTPACDADYDYASRPKAVRDAVKRISLTGRIGRPLITLHGTLDTLLPIGEDSDVYDRLIRSSGRDRLHRYYRIEGGNHVDGLYDAQPGLLRPILPCFREAFTAMEGWTTRGKTPPRDATLPRPATGDLANSCSLTTR</sequence>
<keyword evidence="5 10" id="KW-0378">Hydrolase</keyword>
<keyword evidence="6" id="KW-0106">Calcium</keyword>
<evidence type="ECO:0000256" key="5">
    <source>
        <dbReference type="ARBA" id="ARBA00022801"/>
    </source>
</evidence>
<dbReference type="EMBL" id="QOIL01000019">
    <property type="protein sequence ID" value="RCG26593.1"/>
    <property type="molecule type" value="Genomic_DNA"/>
</dbReference>
<dbReference type="AlphaFoldDB" id="A0A367F8A6"/>
<dbReference type="Pfam" id="PF07519">
    <property type="entry name" value="Tannase"/>
    <property type="match status" value="1"/>
</dbReference>
<reference evidence="10 11" key="1">
    <citation type="submission" date="2018-06" db="EMBL/GenBank/DDBJ databases">
        <title>Sphaerisporangium craniellae sp. nov., isolated from a marine sponge in the South China Sea.</title>
        <authorList>
            <person name="Li L."/>
        </authorList>
    </citation>
    <scope>NUCLEOTIDE SEQUENCE [LARGE SCALE GENOMIC DNA]</scope>
    <source>
        <strain evidence="10 11">CCTCC AA 208026</strain>
    </source>
</reference>
<feature type="region of interest" description="Disordered" evidence="8">
    <location>
        <begin position="442"/>
        <end position="472"/>
    </location>
</feature>
<dbReference type="Proteomes" id="UP000253094">
    <property type="component" value="Unassembled WGS sequence"/>
</dbReference>
<dbReference type="RefSeq" id="WP_114032165.1">
    <property type="nucleotide sequence ID" value="NZ_QOIL01000019.1"/>
</dbReference>
<dbReference type="Gene3D" id="3.40.50.1820">
    <property type="entry name" value="alpha/beta hydrolase"/>
    <property type="match status" value="1"/>
</dbReference>
<accession>A0A367F8A6</accession>
<dbReference type="OrthoDB" id="189734at2"/>
<keyword evidence="4 9" id="KW-0732">Signal</keyword>
<evidence type="ECO:0000256" key="1">
    <source>
        <dbReference type="ARBA" id="ARBA00006249"/>
    </source>
</evidence>
<keyword evidence="7" id="KW-1015">Disulfide bond</keyword>
<feature type="chain" id="PRO_5017000642" evidence="9">
    <location>
        <begin position="40"/>
        <end position="472"/>
    </location>
</feature>
<evidence type="ECO:0000313" key="10">
    <source>
        <dbReference type="EMBL" id="RCG26593.1"/>
    </source>
</evidence>
<gene>
    <name evidence="10" type="ORF">DQ384_29195</name>
</gene>
<name>A0A367F8A6_9ACTN</name>
<evidence type="ECO:0000256" key="4">
    <source>
        <dbReference type="ARBA" id="ARBA00022729"/>
    </source>
</evidence>
<keyword evidence="11" id="KW-1185">Reference proteome</keyword>
<protein>
    <submittedName>
        <fullName evidence="10">Tannase/feruloyl esterase family alpha/beta hydrolase</fullName>
    </submittedName>
</protein>
<organism evidence="10 11">
    <name type="scientific">Sphaerisporangium album</name>
    <dbReference type="NCBI Taxonomy" id="509200"/>
    <lineage>
        <taxon>Bacteria</taxon>
        <taxon>Bacillati</taxon>
        <taxon>Actinomycetota</taxon>
        <taxon>Actinomycetes</taxon>
        <taxon>Streptosporangiales</taxon>
        <taxon>Streptosporangiaceae</taxon>
        <taxon>Sphaerisporangium</taxon>
    </lineage>
</organism>
<comment type="similarity">
    <text evidence="1">Belongs to the tannase family.</text>
</comment>
<dbReference type="GO" id="GO:0052689">
    <property type="term" value="F:carboxylic ester hydrolase activity"/>
    <property type="evidence" value="ECO:0007669"/>
    <property type="project" value="UniProtKB-KW"/>
</dbReference>
<comment type="caution">
    <text evidence="10">The sequence shown here is derived from an EMBL/GenBank/DDBJ whole genome shotgun (WGS) entry which is preliminary data.</text>
</comment>
<evidence type="ECO:0000256" key="6">
    <source>
        <dbReference type="ARBA" id="ARBA00022837"/>
    </source>
</evidence>
<feature type="compositionally biased region" description="Polar residues" evidence="8">
    <location>
        <begin position="463"/>
        <end position="472"/>
    </location>
</feature>
<evidence type="ECO:0000313" key="11">
    <source>
        <dbReference type="Proteomes" id="UP000253094"/>
    </source>
</evidence>
<evidence type="ECO:0000256" key="3">
    <source>
        <dbReference type="ARBA" id="ARBA00022723"/>
    </source>
</evidence>
<proteinExistence type="inferred from homology"/>
<evidence type="ECO:0000256" key="9">
    <source>
        <dbReference type="SAM" id="SignalP"/>
    </source>
</evidence>
<dbReference type="SUPFAM" id="SSF53474">
    <property type="entry name" value="alpha/beta-Hydrolases"/>
    <property type="match status" value="1"/>
</dbReference>
<dbReference type="InterPro" id="IPR011118">
    <property type="entry name" value="Tannase/feruloyl_esterase"/>
</dbReference>